<dbReference type="InterPro" id="IPR050700">
    <property type="entry name" value="YIM1/Zinc_Alcohol_DH_Fams"/>
</dbReference>
<dbReference type="CDD" id="cd05289">
    <property type="entry name" value="MDR_like_2"/>
    <property type="match status" value="1"/>
</dbReference>
<dbReference type="SUPFAM" id="SSF50129">
    <property type="entry name" value="GroES-like"/>
    <property type="match status" value="1"/>
</dbReference>
<dbReference type="PANTHER" id="PTHR11695">
    <property type="entry name" value="ALCOHOL DEHYDROGENASE RELATED"/>
    <property type="match status" value="1"/>
</dbReference>
<dbReference type="Gene3D" id="3.90.180.10">
    <property type="entry name" value="Medium-chain alcohol dehydrogenases, catalytic domain"/>
    <property type="match status" value="1"/>
</dbReference>
<proteinExistence type="predicted"/>
<dbReference type="Pfam" id="PF13602">
    <property type="entry name" value="ADH_zinc_N_2"/>
    <property type="match status" value="1"/>
</dbReference>
<dbReference type="RefSeq" id="WP_154548235.1">
    <property type="nucleotide sequence ID" value="NZ_VUMX01000009.1"/>
</dbReference>
<protein>
    <submittedName>
        <fullName evidence="2">NADP-dependent oxidoreductase</fullName>
    </submittedName>
</protein>
<dbReference type="Proteomes" id="UP000438120">
    <property type="component" value="Unassembled WGS sequence"/>
</dbReference>
<evidence type="ECO:0000313" key="3">
    <source>
        <dbReference type="Proteomes" id="UP000438120"/>
    </source>
</evidence>
<dbReference type="SUPFAM" id="SSF51735">
    <property type="entry name" value="NAD(P)-binding Rossmann-fold domains"/>
    <property type="match status" value="1"/>
</dbReference>
<dbReference type="Gene3D" id="3.40.50.720">
    <property type="entry name" value="NAD(P)-binding Rossmann-like Domain"/>
    <property type="match status" value="1"/>
</dbReference>
<sequence>MKAAVLNQYGTAAPVSVQEVAVPELADTEVLVKVKAAGVNPVDNLIKNGNIWPVAPYSLPLIMGNELAGEVEAVGSSVTDYLPGDRVMTRLPLEKIGAFAQYVAVDARWLCKTPNYLSDVEAAAVPLTALTAMEAFTLLELKQGQSLFISGGSGGFGAMAIPLAKAFGYPVYTSGSAENRDRVMALGADLYFDYKTEDYSEFLHDVDGVISSVGVKELPKEFSILKPGGHLVALQGMPNRRFAKRNQLTAVQTALFSMTGLKYDRMAAKHGVTYDFMFCGAADKDLKLAVQILEEKGIKPNIAEVLPLDEVNEALEMEAGHGKKGRIVLTMD</sequence>
<evidence type="ECO:0000313" key="2">
    <source>
        <dbReference type="EMBL" id="MST86956.1"/>
    </source>
</evidence>
<comment type="caution">
    <text evidence="2">The sequence shown here is derived from an EMBL/GenBank/DDBJ whole genome shotgun (WGS) entry which is preliminary data.</text>
</comment>
<feature type="domain" description="Enoyl reductase (ER)" evidence="1">
    <location>
        <begin position="10"/>
        <end position="329"/>
    </location>
</feature>
<accession>A0A6A8MDU2</accession>
<organism evidence="2 3">
    <name type="scientific">Lactobacillus porci</name>
    <dbReference type="NCBI Taxonomy" id="2012477"/>
    <lineage>
        <taxon>Bacteria</taxon>
        <taxon>Bacillati</taxon>
        <taxon>Bacillota</taxon>
        <taxon>Bacilli</taxon>
        <taxon>Lactobacillales</taxon>
        <taxon>Lactobacillaceae</taxon>
        <taxon>Lactobacillus</taxon>
    </lineage>
</organism>
<dbReference type="InterPro" id="IPR020843">
    <property type="entry name" value="ER"/>
</dbReference>
<keyword evidence="3" id="KW-1185">Reference proteome</keyword>
<dbReference type="Pfam" id="PF08240">
    <property type="entry name" value="ADH_N"/>
    <property type="match status" value="1"/>
</dbReference>
<dbReference type="GO" id="GO:0016491">
    <property type="term" value="F:oxidoreductase activity"/>
    <property type="evidence" value="ECO:0007669"/>
    <property type="project" value="InterPro"/>
</dbReference>
<dbReference type="InterPro" id="IPR011032">
    <property type="entry name" value="GroES-like_sf"/>
</dbReference>
<dbReference type="InterPro" id="IPR013154">
    <property type="entry name" value="ADH-like_N"/>
</dbReference>
<dbReference type="SMART" id="SM00829">
    <property type="entry name" value="PKS_ER"/>
    <property type="match status" value="1"/>
</dbReference>
<gene>
    <name evidence="2" type="ORF">FYJ62_04730</name>
</gene>
<name>A0A6A8MDU2_9LACO</name>
<dbReference type="OrthoDB" id="9792162at2"/>
<dbReference type="EMBL" id="VUMX01000009">
    <property type="protein sequence ID" value="MST86956.1"/>
    <property type="molecule type" value="Genomic_DNA"/>
</dbReference>
<dbReference type="AlphaFoldDB" id="A0A6A8MDU2"/>
<dbReference type="PANTHER" id="PTHR11695:SF294">
    <property type="entry name" value="RETICULON-4-INTERACTING PROTEIN 1, MITOCHONDRIAL"/>
    <property type="match status" value="1"/>
</dbReference>
<evidence type="ECO:0000259" key="1">
    <source>
        <dbReference type="SMART" id="SM00829"/>
    </source>
</evidence>
<reference evidence="2 3" key="1">
    <citation type="submission" date="2019-08" db="EMBL/GenBank/DDBJ databases">
        <title>In-depth cultivation of the pig gut microbiome towards novel bacterial diversity and tailored functional studies.</title>
        <authorList>
            <person name="Wylensek D."/>
            <person name="Hitch T.C.A."/>
            <person name="Clavel T."/>
        </authorList>
    </citation>
    <scope>NUCLEOTIDE SEQUENCE [LARGE SCALE GENOMIC DNA]</scope>
    <source>
        <strain evidence="2 3">Bifido-178-WT-2B</strain>
    </source>
</reference>
<dbReference type="InterPro" id="IPR036291">
    <property type="entry name" value="NAD(P)-bd_dom_sf"/>
</dbReference>